<dbReference type="Proteomes" id="UP001163798">
    <property type="component" value="Unassembled WGS sequence"/>
</dbReference>
<evidence type="ECO:0000313" key="1">
    <source>
        <dbReference type="EMBL" id="KAJ3782580.1"/>
    </source>
</evidence>
<dbReference type="SUPFAM" id="SSF52540">
    <property type="entry name" value="P-loop containing nucleoside triphosphate hydrolases"/>
    <property type="match status" value="1"/>
</dbReference>
<keyword evidence="2" id="KW-1185">Reference proteome</keyword>
<reference evidence="1" key="1">
    <citation type="submission" date="2022-08" db="EMBL/GenBank/DDBJ databases">
        <authorList>
            <consortium name="DOE Joint Genome Institute"/>
            <person name="Min B."/>
            <person name="Riley R."/>
            <person name="Sierra-Patev S."/>
            <person name="Naranjo-Ortiz M."/>
            <person name="Looney B."/>
            <person name="Konkel Z."/>
            <person name="Slot J.C."/>
            <person name="Sakamoto Y."/>
            <person name="Steenwyk J.L."/>
            <person name="Rokas A."/>
            <person name="Carro J."/>
            <person name="Camarero S."/>
            <person name="Ferreira P."/>
            <person name="Molpeceres G."/>
            <person name="Ruiz-Duenas F.J."/>
            <person name="Serrano A."/>
            <person name="Henrissat B."/>
            <person name="Drula E."/>
            <person name="Hughes K.W."/>
            <person name="Mata J.L."/>
            <person name="Ishikawa N.K."/>
            <person name="Vargas-Isla R."/>
            <person name="Ushijima S."/>
            <person name="Smith C.A."/>
            <person name="Ahrendt S."/>
            <person name="Andreopoulos W."/>
            <person name="He G."/>
            <person name="Labutti K."/>
            <person name="Lipzen A."/>
            <person name="Ng V."/>
            <person name="Sandor L."/>
            <person name="Barry K."/>
            <person name="Martinez A.T."/>
            <person name="Xiao Y."/>
            <person name="Gibbons J.G."/>
            <person name="Terashima K."/>
            <person name="Hibbett D.S."/>
            <person name="Grigoriev I.V."/>
        </authorList>
    </citation>
    <scope>NUCLEOTIDE SEQUENCE</scope>
    <source>
        <strain evidence="1">TFB10291</strain>
    </source>
</reference>
<name>A0AA38KMR1_9AGAR</name>
<protein>
    <recommendedName>
        <fullName evidence="3">TPR-like protein</fullName>
    </recommendedName>
</protein>
<dbReference type="PANTHER" id="PTHR46082:SF6">
    <property type="entry name" value="AAA+ ATPASE DOMAIN-CONTAINING PROTEIN-RELATED"/>
    <property type="match status" value="1"/>
</dbReference>
<sequence length="981" mass="110546">MTHCPTSAHTFTGREEVLTTLEEFFLSGYAAERMKTFLLYGLGGAGKTQIALEFTKRFKQRFTAIFFITADQEDSIQGSYFDIAKTNGVQDAQSWQAGLHWLHSHEDWLIVIDNADDPKIPLSKYLPSCDHGNVIITSRNPDLRDIANQNMELSDMLPEEGIQLLVKHAIKDLHNISEQQQKVAAKIAEELYYFPLALVHAGAYINRQQCLFEYLDRLGNQREQLLSKGPQQPKDKYYYSVYETWNLSWLQLSPDSRMFLGLCAHLHYEHIPRSLFERGVKNLSMVESPLGPSRAVTEAKLILQRIATSEMNLDNMKLDDIMDDAASYSLINKESGGYMFHPLVHQWLKDTIKDNHRQAIEGIVVLAVEDISQKDYKFLQRLSPHVRILQDSANSDHVVRLAVGCRMAWAYGESGRANKALELQQKLVEISERVMGEEYPDTLSGSHNLAVTLRVLGRTNEALVLEQSLLETSKRVLGVDHPYTLNTTQNLARALGELGRTNEALEVEQSLLETSKRVLGEEHPDTLNRTQNLARTLGDLGRTHDALEIEHNLLETSKRVLGGEHPHTLDRIQNLAGTLGELGRTNGALELKQSLLETSKRVLGGEHPHTLNRTQNLARTLGELGRTNEALELEQSLLETSKRVLGGENPHTLNRNQNLTITLKSLGRTNEALELEQSLLETSKRVLGGEHLDTLNRTQNLAVTLRVLGRPNEALELEQSLLETSKRVLGGEHPHTLNRTQNLARTLGELGRTNEALELEQSLLETSQKVLGEEHPDTLSRTQNLAVTLKSLGRTNEALGLEQSVLEASKRVLGNEHLDTLDRTENLAATLEKLGRTNEALKFKQSLPLVEQSKQVLGKDHGDSLTRIQNLAITLRNLGRFHEALQLQQSVIEISKRIWGPEHPSTLIKIQISKRVIGSDHPFTFRRIQNLSTTLAYLGWRNESLELMNPLIDKSIQVLGENHPDTLYYIKSLKLLESFSN</sequence>
<proteinExistence type="predicted"/>
<comment type="caution">
    <text evidence="1">The sequence shown here is derived from an EMBL/GenBank/DDBJ whole genome shotgun (WGS) entry which is preliminary data.</text>
</comment>
<dbReference type="InterPro" id="IPR053137">
    <property type="entry name" value="NLR-like"/>
</dbReference>
<dbReference type="AlphaFoldDB" id="A0AA38KMR1"/>
<gene>
    <name evidence="1" type="ORF">GGU10DRAFT_318347</name>
</gene>
<dbReference type="SUPFAM" id="SSF48452">
    <property type="entry name" value="TPR-like"/>
    <property type="match status" value="3"/>
</dbReference>
<dbReference type="Gene3D" id="1.25.40.10">
    <property type="entry name" value="Tetratricopeptide repeat domain"/>
    <property type="match status" value="5"/>
</dbReference>
<dbReference type="Gene3D" id="3.40.50.300">
    <property type="entry name" value="P-loop containing nucleotide triphosphate hydrolases"/>
    <property type="match status" value="1"/>
</dbReference>
<dbReference type="EMBL" id="MU793467">
    <property type="protein sequence ID" value="KAJ3782580.1"/>
    <property type="molecule type" value="Genomic_DNA"/>
</dbReference>
<evidence type="ECO:0008006" key="3">
    <source>
        <dbReference type="Google" id="ProtNLM"/>
    </source>
</evidence>
<organism evidence="1 2">
    <name type="scientific">Lentinula aff. detonsa</name>
    <dbReference type="NCBI Taxonomy" id="2804958"/>
    <lineage>
        <taxon>Eukaryota</taxon>
        <taxon>Fungi</taxon>
        <taxon>Dikarya</taxon>
        <taxon>Basidiomycota</taxon>
        <taxon>Agaricomycotina</taxon>
        <taxon>Agaricomycetes</taxon>
        <taxon>Agaricomycetidae</taxon>
        <taxon>Agaricales</taxon>
        <taxon>Marasmiineae</taxon>
        <taxon>Omphalotaceae</taxon>
        <taxon>Lentinula</taxon>
    </lineage>
</organism>
<dbReference type="Pfam" id="PF13374">
    <property type="entry name" value="TPR_10"/>
    <property type="match status" value="4"/>
</dbReference>
<dbReference type="InterPro" id="IPR011990">
    <property type="entry name" value="TPR-like_helical_dom_sf"/>
</dbReference>
<dbReference type="InterPro" id="IPR027417">
    <property type="entry name" value="P-loop_NTPase"/>
</dbReference>
<dbReference type="Pfam" id="PF13424">
    <property type="entry name" value="TPR_12"/>
    <property type="match status" value="4"/>
</dbReference>
<accession>A0AA38KMR1</accession>
<dbReference type="PANTHER" id="PTHR46082">
    <property type="entry name" value="ATP/GTP-BINDING PROTEIN-RELATED"/>
    <property type="match status" value="1"/>
</dbReference>
<dbReference type="GO" id="GO:0043531">
    <property type="term" value="F:ADP binding"/>
    <property type="evidence" value="ECO:0007669"/>
    <property type="project" value="InterPro"/>
</dbReference>
<evidence type="ECO:0000313" key="2">
    <source>
        <dbReference type="Proteomes" id="UP001163798"/>
    </source>
</evidence>